<dbReference type="Proteomes" id="UP000006461">
    <property type="component" value="Chromosome"/>
</dbReference>
<feature type="chain" id="PRO_5003689678" evidence="1">
    <location>
        <begin position="28"/>
        <end position="286"/>
    </location>
</feature>
<dbReference type="eggNOG" id="COG5640">
    <property type="taxonomic scope" value="Bacteria"/>
</dbReference>
<dbReference type="InterPro" id="IPR001314">
    <property type="entry name" value="Peptidase_S1A"/>
</dbReference>
<dbReference type="SUPFAM" id="SSF50494">
    <property type="entry name" value="Trypsin-like serine proteases"/>
    <property type="match status" value="1"/>
</dbReference>
<name>I4F460_MODI5</name>
<protein>
    <submittedName>
        <fullName evidence="3">Trypsin-like serine protease</fullName>
    </submittedName>
</protein>
<sequence length="286" mass="30201">MRRLSAVLAGVLSLLTVGVVAPSTAGAVTGGTEDTANRYSNVGLILFYDATGRFRCSATLVSPTVLLTAAHCTEGTLGDTVVTFDPDVARTAAEAATAIPTAADPAVGYTDADLAAFPGWYSGTAYTHPEYSGFTDMDNWNDVGVVVLDEPVTGITPAQIAPLGYLDQFAQPALNSTTFTVVGYGTEVRKPEAGPQKPTPMSYPIVRRYTDVVGQKLTPQILQVNGNEHDNRGGGGSCFGDSGGPTFKDGYLVTVTSYGYTANCRYLDGLQRVDTEVVQDWLDTFL</sequence>
<dbReference type="Pfam" id="PF00089">
    <property type="entry name" value="Trypsin"/>
    <property type="match status" value="1"/>
</dbReference>
<dbReference type="KEGG" id="mmar:MODMU_5043"/>
<dbReference type="GO" id="GO:0006508">
    <property type="term" value="P:proteolysis"/>
    <property type="evidence" value="ECO:0007669"/>
    <property type="project" value="InterPro"/>
</dbReference>
<dbReference type="PRINTS" id="PR00722">
    <property type="entry name" value="CHYMOTRYPSIN"/>
</dbReference>
<feature type="signal peptide" evidence="1">
    <location>
        <begin position="1"/>
        <end position="27"/>
    </location>
</feature>
<dbReference type="EMBL" id="FO203431">
    <property type="protein sequence ID" value="CCH90423.1"/>
    <property type="molecule type" value="Genomic_DNA"/>
</dbReference>
<dbReference type="PROSITE" id="PS00134">
    <property type="entry name" value="TRYPSIN_HIS"/>
    <property type="match status" value="1"/>
</dbReference>
<dbReference type="InterPro" id="IPR009003">
    <property type="entry name" value="Peptidase_S1_PA"/>
</dbReference>
<evidence type="ECO:0000256" key="1">
    <source>
        <dbReference type="SAM" id="SignalP"/>
    </source>
</evidence>
<dbReference type="PANTHER" id="PTHR24260:SF132">
    <property type="entry name" value="PEPTIDASE S1 DOMAIN-CONTAINING PROTEIN"/>
    <property type="match status" value="1"/>
</dbReference>
<dbReference type="InterPro" id="IPR018114">
    <property type="entry name" value="TRYPSIN_HIS"/>
</dbReference>
<dbReference type="SMART" id="SM00020">
    <property type="entry name" value="Tryp_SPc"/>
    <property type="match status" value="1"/>
</dbReference>
<feature type="domain" description="Peptidase S1" evidence="2">
    <location>
        <begin position="28"/>
        <end position="286"/>
    </location>
</feature>
<dbReference type="InterPro" id="IPR043504">
    <property type="entry name" value="Peptidase_S1_PA_chymotrypsin"/>
</dbReference>
<gene>
    <name evidence="3" type="ordered locus">MODMU_5043</name>
</gene>
<keyword evidence="1" id="KW-0732">Signal</keyword>
<dbReference type="InterPro" id="IPR051333">
    <property type="entry name" value="CLIP_Serine_Protease"/>
</dbReference>
<dbReference type="GO" id="GO:0004252">
    <property type="term" value="F:serine-type endopeptidase activity"/>
    <property type="evidence" value="ECO:0007669"/>
    <property type="project" value="InterPro"/>
</dbReference>
<dbReference type="AlphaFoldDB" id="I4F460"/>
<dbReference type="InterPro" id="IPR001254">
    <property type="entry name" value="Trypsin_dom"/>
</dbReference>
<keyword evidence="4" id="KW-1185">Reference proteome</keyword>
<accession>I4F460</accession>
<dbReference type="PANTHER" id="PTHR24260">
    <property type="match status" value="1"/>
</dbReference>
<dbReference type="STRING" id="477641.MODMU_5043"/>
<dbReference type="OMA" id="WVRLAMT"/>
<dbReference type="PROSITE" id="PS50240">
    <property type="entry name" value="TRYPSIN_DOM"/>
    <property type="match status" value="1"/>
</dbReference>
<reference evidence="3 4" key="1">
    <citation type="journal article" date="2012" name="J. Bacteriol.">
        <title>Genome Sequence of Radiation-Resistant Modestobacter marinus Strain BC501, a Representative Actinobacterium That Thrives on Calcareous Stone Surfaces.</title>
        <authorList>
            <person name="Normand P."/>
            <person name="Gury J."/>
            <person name="Pujic P."/>
            <person name="Chouaia B."/>
            <person name="Crotti E."/>
            <person name="Brusetti L."/>
            <person name="Daffonchio D."/>
            <person name="Vacherie B."/>
            <person name="Barbe V."/>
            <person name="Medigue C."/>
            <person name="Calteau A."/>
            <person name="Ghodhbane-Gtari F."/>
            <person name="Essoussi I."/>
            <person name="Nouioui I."/>
            <person name="Abbassi-Ghozzi I."/>
            <person name="Gtari M."/>
        </authorList>
    </citation>
    <scope>NUCLEOTIDE SEQUENCE [LARGE SCALE GENOMIC DNA]</scope>
    <source>
        <strain evidence="4">BC 501</strain>
    </source>
</reference>
<dbReference type="OrthoDB" id="3657335at2"/>
<dbReference type="HOGENOM" id="CLU_1015016_0_0_11"/>
<dbReference type="Gene3D" id="2.40.10.10">
    <property type="entry name" value="Trypsin-like serine proteases"/>
    <property type="match status" value="1"/>
</dbReference>
<proteinExistence type="predicted"/>
<organism evidence="3 4">
    <name type="scientific">Modestobacter italicus (strain DSM 44449 / CECT 9708 / BC 501)</name>
    <dbReference type="NCBI Taxonomy" id="2732864"/>
    <lineage>
        <taxon>Bacteria</taxon>
        <taxon>Bacillati</taxon>
        <taxon>Actinomycetota</taxon>
        <taxon>Actinomycetes</taxon>
        <taxon>Geodermatophilales</taxon>
        <taxon>Geodermatophilaceae</taxon>
        <taxon>Modestobacter</taxon>
    </lineage>
</organism>
<evidence type="ECO:0000313" key="3">
    <source>
        <dbReference type="EMBL" id="CCH90423.1"/>
    </source>
</evidence>
<dbReference type="PATRIC" id="fig|477641.3.peg.4740"/>
<evidence type="ECO:0000259" key="2">
    <source>
        <dbReference type="PROSITE" id="PS50240"/>
    </source>
</evidence>
<evidence type="ECO:0000313" key="4">
    <source>
        <dbReference type="Proteomes" id="UP000006461"/>
    </source>
</evidence>